<reference evidence="1 2" key="1">
    <citation type="submission" date="2019-02" db="EMBL/GenBank/DDBJ databases">
        <title>Dyella amyloliquefaciens sp. nov., isolated from forest soil.</title>
        <authorList>
            <person name="Gao Z.-H."/>
            <person name="Qiu L.-H."/>
        </authorList>
    </citation>
    <scope>NUCLEOTIDE SEQUENCE [LARGE SCALE GENOMIC DNA]</scope>
    <source>
        <strain evidence="1 2">KACC 12747</strain>
    </source>
</reference>
<protein>
    <submittedName>
        <fullName evidence="1">Uncharacterized protein</fullName>
    </submittedName>
</protein>
<dbReference type="AlphaFoldDB" id="A0A4R0YP37"/>
<dbReference type="Proteomes" id="UP000291822">
    <property type="component" value="Unassembled WGS sequence"/>
</dbReference>
<keyword evidence="2" id="KW-1185">Reference proteome</keyword>
<dbReference type="EMBL" id="SJTG01000002">
    <property type="protein sequence ID" value="TCI10566.1"/>
    <property type="molecule type" value="Genomic_DNA"/>
</dbReference>
<proteinExistence type="predicted"/>
<accession>A0A4R0YP37</accession>
<name>A0A4R0YP37_9GAMM</name>
<comment type="caution">
    <text evidence="1">The sequence shown here is derived from an EMBL/GenBank/DDBJ whole genome shotgun (WGS) entry which is preliminary data.</text>
</comment>
<evidence type="ECO:0000313" key="1">
    <source>
        <dbReference type="EMBL" id="TCI10566.1"/>
    </source>
</evidence>
<organism evidence="1 2">
    <name type="scientific">Dyella soli</name>
    <dbReference type="NCBI Taxonomy" id="522319"/>
    <lineage>
        <taxon>Bacteria</taxon>
        <taxon>Pseudomonadati</taxon>
        <taxon>Pseudomonadota</taxon>
        <taxon>Gammaproteobacteria</taxon>
        <taxon>Lysobacterales</taxon>
        <taxon>Rhodanobacteraceae</taxon>
        <taxon>Dyella</taxon>
    </lineage>
</organism>
<evidence type="ECO:0000313" key="2">
    <source>
        <dbReference type="Proteomes" id="UP000291822"/>
    </source>
</evidence>
<sequence length="101" mass="11453">MDEENTKHLCAAYPELYGDDFAFACPDSWTPLLDDFSKALLEHIRATGLTLTITDVKEKRSELRIYADGTDAMADEIIEIAEQRSRHIPADEHPNLSRQGF</sequence>
<gene>
    <name evidence="1" type="ORF">EZM97_17010</name>
</gene>
<dbReference type="RefSeq" id="WP_131408709.1">
    <property type="nucleotide sequence ID" value="NZ_SJTG01000002.1"/>
</dbReference>